<dbReference type="Proteomes" id="UP000434172">
    <property type="component" value="Unassembled WGS sequence"/>
</dbReference>
<accession>A0A8H3WSU6</accession>
<evidence type="ECO:0000313" key="2">
    <source>
        <dbReference type="Proteomes" id="UP000434172"/>
    </source>
</evidence>
<keyword evidence="2" id="KW-1185">Reference proteome</keyword>
<comment type="caution">
    <text evidence="1">The sequence shown here is derived from an EMBL/GenBank/DDBJ whole genome shotgun (WGS) entry which is preliminary data.</text>
</comment>
<dbReference type="AlphaFoldDB" id="A0A8H3WSU6"/>
<dbReference type="OrthoDB" id="10550934at2759"/>
<gene>
    <name evidence="1" type="ORF">GQ607_000481</name>
</gene>
<sequence>MLVSDDSIESFRLRSDSRATSPLPLHTSPYHSSPLAFAPVLCLPRRLSLRCTSSLVLRHLRQR</sequence>
<name>A0A8H3WSU6_9PEZI</name>
<proteinExistence type="predicted"/>
<organism evidence="1 2">
    <name type="scientific">Colletotrichum asianum</name>
    <dbReference type="NCBI Taxonomy" id="702518"/>
    <lineage>
        <taxon>Eukaryota</taxon>
        <taxon>Fungi</taxon>
        <taxon>Dikarya</taxon>
        <taxon>Ascomycota</taxon>
        <taxon>Pezizomycotina</taxon>
        <taxon>Sordariomycetes</taxon>
        <taxon>Hypocreomycetidae</taxon>
        <taxon>Glomerellales</taxon>
        <taxon>Glomerellaceae</taxon>
        <taxon>Colletotrichum</taxon>
        <taxon>Colletotrichum gloeosporioides species complex</taxon>
    </lineage>
</organism>
<protein>
    <submittedName>
        <fullName evidence="1">Uncharacterized protein</fullName>
    </submittedName>
</protein>
<reference evidence="1 2" key="1">
    <citation type="submission" date="2019-12" db="EMBL/GenBank/DDBJ databases">
        <title>A genome sequence resource for the geographically widespread anthracnose pathogen Colletotrichum asianum.</title>
        <authorList>
            <person name="Meng Y."/>
        </authorList>
    </citation>
    <scope>NUCLEOTIDE SEQUENCE [LARGE SCALE GENOMIC DNA]</scope>
    <source>
        <strain evidence="1 2">ICMP 18580</strain>
    </source>
</reference>
<dbReference type="EMBL" id="WOWK01000001">
    <property type="protein sequence ID" value="KAF0332465.1"/>
    <property type="molecule type" value="Genomic_DNA"/>
</dbReference>
<evidence type="ECO:0000313" key="1">
    <source>
        <dbReference type="EMBL" id="KAF0332465.1"/>
    </source>
</evidence>